<protein>
    <recommendedName>
        <fullName evidence="3">Lipoprotein</fullName>
    </recommendedName>
</protein>
<proteinExistence type="predicted"/>
<evidence type="ECO:0000313" key="1">
    <source>
        <dbReference type="EMBL" id="SEA13510.1"/>
    </source>
</evidence>
<name>A0A1H3YPV7_9FLAO</name>
<accession>A0A1H3YPV7</accession>
<evidence type="ECO:0000313" key="2">
    <source>
        <dbReference type="Proteomes" id="UP000198820"/>
    </source>
</evidence>
<dbReference type="RefSeq" id="WP_093240854.1">
    <property type="nucleotide sequence ID" value="NZ_FNQF01000003.1"/>
</dbReference>
<dbReference type="Proteomes" id="UP000198820">
    <property type="component" value="Unassembled WGS sequence"/>
</dbReference>
<keyword evidence="2" id="KW-1185">Reference proteome</keyword>
<dbReference type="EMBL" id="FNQF01000003">
    <property type="protein sequence ID" value="SEA13510.1"/>
    <property type="molecule type" value="Genomic_DNA"/>
</dbReference>
<evidence type="ECO:0008006" key="3">
    <source>
        <dbReference type="Google" id="ProtNLM"/>
    </source>
</evidence>
<dbReference type="STRING" id="908615.SAMN05421540_103216"/>
<dbReference type="AlphaFoldDB" id="A0A1H3YPV7"/>
<sequence length="142" mass="16427">MKTTLLFSLILLLFSCHENNNKNEETNLIENTNINPDNFSDLLHTEPDEKSLSLNNFKSSINKGFLSHDEASEILSSKHSLDKSDKLRLLYYTQTDSTQKWIYRINSTRKLIIKNVKVFEASKTKTTDLTVERTVIEMTKVL</sequence>
<organism evidence="1 2">
    <name type="scientific">Psychroflexus halocasei</name>
    <dbReference type="NCBI Taxonomy" id="908615"/>
    <lineage>
        <taxon>Bacteria</taxon>
        <taxon>Pseudomonadati</taxon>
        <taxon>Bacteroidota</taxon>
        <taxon>Flavobacteriia</taxon>
        <taxon>Flavobacteriales</taxon>
        <taxon>Flavobacteriaceae</taxon>
        <taxon>Psychroflexus</taxon>
    </lineage>
</organism>
<dbReference type="PROSITE" id="PS51257">
    <property type="entry name" value="PROKAR_LIPOPROTEIN"/>
    <property type="match status" value="1"/>
</dbReference>
<gene>
    <name evidence="1" type="ORF">SAMN05421540_103216</name>
</gene>
<reference evidence="1 2" key="1">
    <citation type="submission" date="2016-10" db="EMBL/GenBank/DDBJ databases">
        <authorList>
            <person name="de Groot N.N."/>
        </authorList>
    </citation>
    <scope>NUCLEOTIDE SEQUENCE [LARGE SCALE GENOMIC DNA]</scope>
    <source>
        <strain evidence="1 2">DSM 23581</strain>
    </source>
</reference>